<evidence type="ECO:0000256" key="1">
    <source>
        <dbReference type="SAM" id="MobiDB-lite"/>
    </source>
</evidence>
<evidence type="ECO:0000313" key="2">
    <source>
        <dbReference type="EMBL" id="CAK9859540.1"/>
    </source>
</evidence>
<sequence length="378" mass="41225">MIMEAVISRLVPPPHGFHINVLSRWRSRRRRRRIHHHGYGAEFLVLSRVDSTTTPSSCSSCSSSSSSAWLLRREAVRIIDGGVGFGGFQAIDFRGSGRWNVAAGALIAVGNGNDGRCQAMKKGRERGVVQKQEKNPERREDGRSKLKDKEQPGQSVVGFAGLASLKAQLFPQASVESSLTMNTTVEQEQIVARTIFNRDVPKNIPSSNISKTEVEPSSIQSSQANRQVANKGGSLALKKADDQNSFKKGKKASVVIRTGEAFATEKRGVTAAAAEKRRNTLSEGSAYVVRSGENERGSSKGAAILAAMQKAAALERAKASQRHKSGGGNLQYKMDGQRKEEAPAEEGPPKPIVLKPEWNDQIQSLEKLLHELKQARYD</sequence>
<accession>A0ABP1AAM4</accession>
<evidence type="ECO:0000313" key="3">
    <source>
        <dbReference type="Proteomes" id="UP001497522"/>
    </source>
</evidence>
<feature type="compositionally biased region" description="Polar residues" evidence="1">
    <location>
        <begin position="204"/>
        <end position="224"/>
    </location>
</feature>
<feature type="compositionally biased region" description="Basic and acidic residues" evidence="1">
    <location>
        <begin position="125"/>
        <end position="151"/>
    </location>
</feature>
<protein>
    <submittedName>
        <fullName evidence="2">Uncharacterized protein</fullName>
    </submittedName>
</protein>
<organism evidence="2 3">
    <name type="scientific">Sphagnum jensenii</name>
    <dbReference type="NCBI Taxonomy" id="128206"/>
    <lineage>
        <taxon>Eukaryota</taxon>
        <taxon>Viridiplantae</taxon>
        <taxon>Streptophyta</taxon>
        <taxon>Embryophyta</taxon>
        <taxon>Bryophyta</taxon>
        <taxon>Sphagnophytina</taxon>
        <taxon>Sphagnopsida</taxon>
        <taxon>Sphagnales</taxon>
        <taxon>Sphagnaceae</taxon>
        <taxon>Sphagnum</taxon>
    </lineage>
</organism>
<feature type="region of interest" description="Disordered" evidence="1">
    <location>
        <begin position="203"/>
        <end position="224"/>
    </location>
</feature>
<dbReference type="EMBL" id="OZ023711">
    <property type="protein sequence ID" value="CAK9859540.1"/>
    <property type="molecule type" value="Genomic_DNA"/>
</dbReference>
<gene>
    <name evidence="2" type="ORF">CSSPJE1EN2_LOCUS2535</name>
</gene>
<feature type="region of interest" description="Disordered" evidence="1">
    <location>
        <begin position="121"/>
        <end position="152"/>
    </location>
</feature>
<keyword evidence="3" id="KW-1185">Reference proteome</keyword>
<name>A0ABP1AAM4_9BRYO</name>
<reference evidence="2" key="1">
    <citation type="submission" date="2024-03" db="EMBL/GenBank/DDBJ databases">
        <authorList>
            <consortium name="ELIXIR-Norway"/>
            <consortium name="Elixir Norway"/>
        </authorList>
    </citation>
    <scope>NUCLEOTIDE SEQUENCE</scope>
</reference>
<proteinExistence type="predicted"/>
<dbReference type="Proteomes" id="UP001497522">
    <property type="component" value="Chromosome 10"/>
</dbReference>
<feature type="region of interest" description="Disordered" evidence="1">
    <location>
        <begin position="314"/>
        <end position="354"/>
    </location>
</feature>